<dbReference type="Gene3D" id="3.60.10.10">
    <property type="entry name" value="Endonuclease/exonuclease/phosphatase"/>
    <property type="match status" value="1"/>
</dbReference>
<evidence type="ECO:0000256" key="2">
    <source>
        <dbReference type="ARBA" id="ARBA00022723"/>
    </source>
</evidence>
<dbReference type="InterPro" id="IPR004808">
    <property type="entry name" value="AP_endonuc_1"/>
</dbReference>
<dbReference type="GO" id="GO:0003677">
    <property type="term" value="F:DNA binding"/>
    <property type="evidence" value="ECO:0007669"/>
    <property type="project" value="InterPro"/>
</dbReference>
<keyword evidence="8" id="KW-0548">Nucleotidyltransferase</keyword>
<feature type="compositionally biased region" description="Polar residues" evidence="6">
    <location>
        <begin position="228"/>
        <end position="247"/>
    </location>
</feature>
<dbReference type="PROSITE" id="PS00726">
    <property type="entry name" value="AP_NUCLEASE_F1_1"/>
    <property type="match status" value="1"/>
</dbReference>
<evidence type="ECO:0000256" key="3">
    <source>
        <dbReference type="ARBA" id="ARBA00022801"/>
    </source>
</evidence>
<keyword evidence="9" id="KW-1185">Reference proteome</keyword>
<feature type="binding site" evidence="5">
    <location>
        <position position="320"/>
    </location>
    <ligand>
        <name>Mg(2+)</name>
        <dbReference type="ChEBI" id="CHEBI:18420"/>
        <label>1</label>
    </ligand>
</feature>
<dbReference type="GO" id="GO:0046872">
    <property type="term" value="F:metal ion binding"/>
    <property type="evidence" value="ECO:0007669"/>
    <property type="project" value="UniProtKB-KW"/>
</dbReference>
<dbReference type="AlphaFoldDB" id="A0A2U1Q2E7"/>
<keyword evidence="3" id="KW-0378">Hydrolase</keyword>
<keyword evidence="2 5" id="KW-0479">Metal-binding</keyword>
<dbReference type="GO" id="GO:0008081">
    <property type="term" value="F:phosphoric diester hydrolase activity"/>
    <property type="evidence" value="ECO:0007669"/>
    <property type="project" value="TreeGrafter"/>
</dbReference>
<dbReference type="InterPro" id="IPR005135">
    <property type="entry name" value="Endo/exonuclease/phosphatase"/>
</dbReference>
<feature type="region of interest" description="Disordered" evidence="6">
    <location>
        <begin position="218"/>
        <end position="253"/>
    </location>
</feature>
<evidence type="ECO:0000256" key="6">
    <source>
        <dbReference type="SAM" id="MobiDB-lite"/>
    </source>
</evidence>
<dbReference type="GO" id="GO:0003906">
    <property type="term" value="F:DNA-(apurinic or apyrimidinic site) endonuclease activity"/>
    <property type="evidence" value="ECO:0007669"/>
    <property type="project" value="TreeGrafter"/>
</dbReference>
<feature type="region of interest" description="Disordered" evidence="6">
    <location>
        <begin position="152"/>
        <end position="179"/>
    </location>
</feature>
<evidence type="ECO:0000259" key="7">
    <source>
        <dbReference type="Pfam" id="PF03372"/>
    </source>
</evidence>
<comment type="caution">
    <text evidence="8">The sequence shown here is derived from an EMBL/GenBank/DDBJ whole genome shotgun (WGS) entry which is preliminary data.</text>
</comment>
<accession>A0A2U1Q2E7</accession>
<dbReference type="InterPro" id="IPR036691">
    <property type="entry name" value="Endo/exonu/phosph_ase_sf"/>
</dbReference>
<keyword evidence="8" id="KW-0695">RNA-directed DNA polymerase</keyword>
<dbReference type="InterPro" id="IPR020847">
    <property type="entry name" value="AP_endonuclease_F1_BS"/>
</dbReference>
<feature type="domain" description="Endonuclease/exonuclease/phosphatase" evidence="7">
    <location>
        <begin position="289"/>
        <end position="428"/>
    </location>
</feature>
<dbReference type="PANTHER" id="PTHR22748">
    <property type="entry name" value="AP ENDONUCLEASE"/>
    <property type="match status" value="1"/>
</dbReference>
<reference evidence="8 9" key="1">
    <citation type="journal article" date="2018" name="Mol. Plant">
        <title>The genome of Artemisia annua provides insight into the evolution of Asteraceae family and artemisinin biosynthesis.</title>
        <authorList>
            <person name="Shen Q."/>
            <person name="Zhang L."/>
            <person name="Liao Z."/>
            <person name="Wang S."/>
            <person name="Yan T."/>
            <person name="Shi P."/>
            <person name="Liu M."/>
            <person name="Fu X."/>
            <person name="Pan Q."/>
            <person name="Wang Y."/>
            <person name="Lv Z."/>
            <person name="Lu X."/>
            <person name="Zhang F."/>
            <person name="Jiang W."/>
            <person name="Ma Y."/>
            <person name="Chen M."/>
            <person name="Hao X."/>
            <person name="Li L."/>
            <person name="Tang Y."/>
            <person name="Lv G."/>
            <person name="Zhou Y."/>
            <person name="Sun X."/>
            <person name="Brodelius P.E."/>
            <person name="Rose J.K.C."/>
            <person name="Tang K."/>
        </authorList>
    </citation>
    <scope>NUCLEOTIDE SEQUENCE [LARGE SCALE GENOMIC DNA]</scope>
    <source>
        <strain evidence="9">cv. Huhao1</strain>
        <tissue evidence="8">Leaf</tissue>
    </source>
</reference>
<dbReference type="GO" id="GO:0003964">
    <property type="term" value="F:RNA-directed DNA polymerase activity"/>
    <property type="evidence" value="ECO:0007669"/>
    <property type="project" value="UniProtKB-KW"/>
</dbReference>
<name>A0A2U1Q2E7_ARTAN</name>
<evidence type="ECO:0000313" key="8">
    <source>
        <dbReference type="EMBL" id="PWA92191.1"/>
    </source>
</evidence>
<evidence type="ECO:0000256" key="1">
    <source>
        <dbReference type="ARBA" id="ARBA00007092"/>
    </source>
</evidence>
<dbReference type="SUPFAM" id="SSF56219">
    <property type="entry name" value="DNase I-like"/>
    <property type="match status" value="1"/>
</dbReference>
<keyword evidence="8" id="KW-0808">Transferase</keyword>
<gene>
    <name evidence="8" type="ORF">CTI12_AA082200</name>
</gene>
<dbReference type="Proteomes" id="UP000245207">
    <property type="component" value="Unassembled WGS sequence"/>
</dbReference>
<keyword evidence="4 5" id="KW-0460">Magnesium</keyword>
<dbReference type="OrthoDB" id="1113909at2759"/>
<feature type="binding site" evidence="5">
    <location>
        <position position="291"/>
    </location>
    <ligand>
        <name>Mg(2+)</name>
        <dbReference type="ChEBI" id="CHEBI:18420"/>
        <label>1</label>
    </ligand>
</feature>
<sequence>MKVNDTFKKVSEELEVGDKTVACKKLVNENDESKKKPAWAAREYIVSKSGTGGTRGGGPEKMATTDNILGMNGPDRPANANSPTCQYDNNIQNCMDQYSATSATTPQAHVKTDFVSDNLVKFASENNKKAGVRDGEVGDMIKNLEDIGSKEDKVHNYDMSGSSSEKQGSSGKGVYKKRKKSINGSFEGVKGNMAMSGKIGEKMRSANKTRRRSFSLAKVGMRRKRSHSSINGVGCNRNSLDGDTNKNGEGPFKANVMGPTCSISEDRLKKVGEQIGVVWNDTEATKIISINIRGLGVEGKKGWVMSIIRGEKPDVIALQETKSGLVDDFWVEEVWGNRNFGFTQMEAKGRSGGMLLIWDTNVFNYFDAMGDDRFIAVKGGWKGGSGNIVLVCLYGPHVSREKTSLWDRLAGLMSNSSEDWCIFGDFNVGVRLCNVAASFCVWLFLCSRVKQVVGCLG</sequence>
<dbReference type="PANTHER" id="PTHR22748:SF4">
    <property type="entry name" value="DNA-(APURINIC OR APYRIMIDINIC SITE) ENDONUCLEASE 2"/>
    <property type="match status" value="1"/>
</dbReference>
<organism evidence="8 9">
    <name type="scientific">Artemisia annua</name>
    <name type="common">Sweet wormwood</name>
    <dbReference type="NCBI Taxonomy" id="35608"/>
    <lineage>
        <taxon>Eukaryota</taxon>
        <taxon>Viridiplantae</taxon>
        <taxon>Streptophyta</taxon>
        <taxon>Embryophyta</taxon>
        <taxon>Tracheophyta</taxon>
        <taxon>Spermatophyta</taxon>
        <taxon>Magnoliopsida</taxon>
        <taxon>eudicotyledons</taxon>
        <taxon>Gunneridae</taxon>
        <taxon>Pentapetalae</taxon>
        <taxon>asterids</taxon>
        <taxon>campanulids</taxon>
        <taxon>Asterales</taxon>
        <taxon>Asteraceae</taxon>
        <taxon>Asteroideae</taxon>
        <taxon>Anthemideae</taxon>
        <taxon>Artemisiinae</taxon>
        <taxon>Artemisia</taxon>
    </lineage>
</organism>
<dbReference type="GO" id="GO:0008311">
    <property type="term" value="F:double-stranded DNA 3'-5' DNA exonuclease activity"/>
    <property type="evidence" value="ECO:0007669"/>
    <property type="project" value="TreeGrafter"/>
</dbReference>
<feature type="compositionally biased region" description="Low complexity" evidence="6">
    <location>
        <begin position="160"/>
        <end position="173"/>
    </location>
</feature>
<proteinExistence type="inferred from homology"/>
<evidence type="ECO:0000256" key="5">
    <source>
        <dbReference type="PIRSR" id="PIRSR604808-2"/>
    </source>
</evidence>
<dbReference type="Pfam" id="PF03372">
    <property type="entry name" value="Exo_endo_phos"/>
    <property type="match status" value="1"/>
</dbReference>
<dbReference type="GO" id="GO:0006284">
    <property type="term" value="P:base-excision repair"/>
    <property type="evidence" value="ECO:0007669"/>
    <property type="project" value="TreeGrafter"/>
</dbReference>
<comment type="cofactor">
    <cofactor evidence="5">
        <name>Mg(2+)</name>
        <dbReference type="ChEBI" id="CHEBI:18420"/>
    </cofactor>
    <cofactor evidence="5">
        <name>Mn(2+)</name>
        <dbReference type="ChEBI" id="CHEBI:29035"/>
    </cofactor>
    <text evidence="5">Probably binds two magnesium or manganese ions per subunit.</text>
</comment>
<evidence type="ECO:0000256" key="4">
    <source>
        <dbReference type="ARBA" id="ARBA00022842"/>
    </source>
</evidence>
<keyword evidence="5" id="KW-0464">Manganese</keyword>
<evidence type="ECO:0000313" key="9">
    <source>
        <dbReference type="Proteomes" id="UP000245207"/>
    </source>
</evidence>
<protein>
    <submittedName>
        <fullName evidence="8">Reverse transcriptase-beet retrotransposon</fullName>
    </submittedName>
</protein>
<comment type="similarity">
    <text evidence="1">Belongs to the DNA repair enzymes AP/ExoA family.</text>
</comment>
<dbReference type="GO" id="GO:0005634">
    <property type="term" value="C:nucleus"/>
    <property type="evidence" value="ECO:0007669"/>
    <property type="project" value="TreeGrafter"/>
</dbReference>
<dbReference type="EMBL" id="PKPP01000484">
    <property type="protein sequence ID" value="PWA92191.1"/>
    <property type="molecule type" value="Genomic_DNA"/>
</dbReference>